<organism evidence="1 2">
    <name type="scientific">Staphylococcus aureus (strain MRSA252)</name>
    <dbReference type="NCBI Taxonomy" id="282458"/>
    <lineage>
        <taxon>Bacteria</taxon>
        <taxon>Bacillati</taxon>
        <taxon>Bacillota</taxon>
        <taxon>Bacilli</taxon>
        <taxon>Bacillales</taxon>
        <taxon>Staphylococcaceae</taxon>
        <taxon>Staphylococcus</taxon>
    </lineage>
</organism>
<dbReference type="AntiFam" id="ANF00067">
    <property type="entry name" value="Translation of non-protein-coding upstream region of an enzyme"/>
</dbReference>
<protein>
    <submittedName>
        <fullName evidence="1">Uncharacterized protein</fullName>
    </submittedName>
</protein>
<evidence type="ECO:0000313" key="1">
    <source>
        <dbReference type="EMBL" id="CAG41727.1"/>
    </source>
</evidence>
<dbReference type="AlphaFoldDB" id="A0A7U7EWZ4"/>
<dbReference type="KEGG" id="sar:SAR2752"/>
<name>A0A7U7EWZ4_STAAR</name>
<proteinExistence type="predicted"/>
<dbReference type="EMBL" id="BX571856">
    <property type="protein sequence ID" value="CAG41727.1"/>
    <property type="molecule type" value="Genomic_DNA"/>
</dbReference>
<evidence type="ECO:0000313" key="2">
    <source>
        <dbReference type="Proteomes" id="UP000000596"/>
    </source>
</evidence>
<accession>A0A7U7EWZ4</accession>
<gene>
    <name evidence="1" type="ordered locus">SAR2752</name>
</gene>
<reference evidence="1 2" key="1">
    <citation type="journal article" date="2004" name="Proc. Natl. Acad. Sci. U.S.A.">
        <title>Complete genomes of two clinical Staphylococcus aureus strains: evidence for the rapid evolution of virulence and drug resistance.</title>
        <authorList>
            <person name="Holden M.T.G."/>
            <person name="Feil E.J."/>
            <person name="Lindsay J.A."/>
            <person name="Peacock S.J."/>
            <person name="Day N.P.J."/>
            <person name="Enright M.C."/>
            <person name="Foster T.J."/>
            <person name="Moore C.E."/>
            <person name="Hurst L."/>
            <person name="Atkin R."/>
            <person name="Barron A."/>
            <person name="Bason N."/>
            <person name="Bentley S.D."/>
            <person name="Chillingworth C."/>
            <person name="Chillingworth T."/>
            <person name="Churcher C."/>
            <person name="Clark L."/>
            <person name="Corton C."/>
            <person name="Cronin A."/>
            <person name="Doggett J."/>
            <person name="Dowd L."/>
            <person name="Feltwell T."/>
            <person name="Hance Z."/>
            <person name="Harris B."/>
            <person name="Hauser H."/>
            <person name="Holroyd S."/>
            <person name="Jagels K."/>
            <person name="James K.D."/>
            <person name="Lennard N."/>
            <person name="Line A."/>
            <person name="Mayes R."/>
            <person name="Moule S."/>
            <person name="Mungall K."/>
            <person name="Ormond D."/>
            <person name="Quail M.A."/>
            <person name="Rabbinowitsch E."/>
            <person name="Rutherford K."/>
            <person name="Sanders M."/>
            <person name="Sharp S."/>
            <person name="Simmonds M."/>
            <person name="Stevens K."/>
            <person name="Whitehead S."/>
            <person name="Barrell B.G."/>
            <person name="Spratt B.G."/>
            <person name="Parkhill J."/>
        </authorList>
    </citation>
    <scope>NUCLEOTIDE SEQUENCE [LARGE SCALE GENOMIC DNA]</scope>
    <source>
        <strain evidence="1 2">MRSA252</strain>
    </source>
</reference>
<sequence>MIFSQNLFRRPTPTCIVCRNWESNFSLLGPRQLALPVEFGNPISLCWGPAKVLLE</sequence>
<dbReference type="Proteomes" id="UP000000596">
    <property type="component" value="Chromosome"/>
</dbReference>